<dbReference type="CDD" id="cd00093">
    <property type="entry name" value="HTH_XRE"/>
    <property type="match status" value="1"/>
</dbReference>
<evidence type="ECO:0000256" key="1">
    <source>
        <dbReference type="ARBA" id="ARBA00023125"/>
    </source>
</evidence>
<organism evidence="3 4">
    <name type="scientific">Bacillus thuringiensis subsp. konkukian (strain 97-27)</name>
    <dbReference type="NCBI Taxonomy" id="281309"/>
    <lineage>
        <taxon>Bacteria</taxon>
        <taxon>Bacillati</taxon>
        <taxon>Bacillota</taxon>
        <taxon>Bacilli</taxon>
        <taxon>Bacillales</taxon>
        <taxon>Bacillaceae</taxon>
        <taxon>Bacillus</taxon>
        <taxon>Bacillus cereus group</taxon>
    </lineage>
</organism>
<dbReference type="InterPro" id="IPR010982">
    <property type="entry name" value="Lambda_DNA-bd_dom_sf"/>
</dbReference>
<reference evidence="3 4" key="1">
    <citation type="journal article" date="2006" name="J. Bacteriol.">
        <title>Pathogenomic sequence analysis of Bacillus cereus and Bacillus thuringiensis isolates closely related to Bacillus anthracis.</title>
        <authorList>
            <person name="Han C.S."/>
            <person name="Xie G."/>
            <person name="Challacombe J.F."/>
            <person name="Altherr M.R."/>
            <person name="Bhotika S.S."/>
            <person name="Brown N."/>
            <person name="Bruce D."/>
            <person name="Campbell C.S."/>
            <person name="Campbell M.L."/>
            <person name="Chen J."/>
            <person name="Chertkov O."/>
            <person name="Cleland C."/>
            <person name="Dimitrijevic M."/>
            <person name="Doggett N.A."/>
            <person name="Fawcett J.J."/>
            <person name="Glavina T."/>
            <person name="Goodwin L.A."/>
            <person name="Green L.D."/>
            <person name="Hill K.K."/>
            <person name="Hitchcock P."/>
            <person name="Jackson P.J."/>
            <person name="Keim P."/>
            <person name="Kewalramani A.R."/>
            <person name="Longmire J."/>
            <person name="Lucas S."/>
            <person name="Malfatti S."/>
            <person name="McMurry K."/>
            <person name="Meincke L.J."/>
            <person name="Misra M."/>
            <person name="Moseman B.L."/>
            <person name="Mundt M."/>
            <person name="Munk A.C."/>
            <person name="Okinaka R.T."/>
            <person name="Parson-Quintana B."/>
            <person name="Reilly L.P."/>
            <person name="Richardson P."/>
            <person name="Robinson D.L."/>
            <person name="Rubin E."/>
            <person name="Saunders E."/>
            <person name="Tapia R."/>
            <person name="Tesmer J.G."/>
            <person name="Thayer N."/>
            <person name="Thompson L.S."/>
            <person name="Tice H."/>
            <person name="Ticknor L.O."/>
            <person name="Wills P.L."/>
            <person name="Brettin T.S."/>
            <person name="Gilna P."/>
        </authorList>
    </citation>
    <scope>NUCLEOTIDE SEQUENCE [LARGE SCALE GENOMIC DNA]</scope>
    <source>
        <strain evidence="3 4">97-27</strain>
    </source>
</reference>
<feature type="domain" description="HTH cro/C1-type" evidence="2">
    <location>
        <begin position="16"/>
        <end position="70"/>
    </location>
</feature>
<gene>
    <name evidence="3" type="ordered locus">BT9727_1159</name>
</gene>
<dbReference type="PATRIC" id="fig|281309.8.peg.1218"/>
<keyword evidence="1" id="KW-0238">DNA-binding</keyword>
<dbReference type="SMART" id="SM00530">
    <property type="entry name" value="HTH_XRE"/>
    <property type="match status" value="1"/>
</dbReference>
<dbReference type="Pfam" id="PF01381">
    <property type="entry name" value="HTH_3"/>
    <property type="match status" value="1"/>
</dbReference>
<dbReference type="KEGG" id="btk:BT9727_1159"/>
<dbReference type="PANTHER" id="PTHR46558">
    <property type="entry name" value="TRACRIPTIONAL REGULATORY PROTEIN-RELATED-RELATED"/>
    <property type="match status" value="1"/>
</dbReference>
<dbReference type="Gene3D" id="1.10.260.40">
    <property type="entry name" value="lambda repressor-like DNA-binding domains"/>
    <property type="match status" value="1"/>
</dbReference>
<dbReference type="PROSITE" id="PS50943">
    <property type="entry name" value="HTH_CROC1"/>
    <property type="match status" value="1"/>
</dbReference>
<sequence length="80" mass="9167">MLGVREEGEISLENKMVEYRKKFGLSQEKLAEKLGVSRQTIISIEKGKYDPSLPLAFEIAKTFQTTIEHVFIYEGKEGEE</sequence>
<name>Q6HLS7_BACHK</name>
<evidence type="ECO:0000313" key="4">
    <source>
        <dbReference type="Proteomes" id="UP000001301"/>
    </source>
</evidence>
<protein>
    <submittedName>
        <fullName evidence="3">Probable transcriptional regulator</fullName>
    </submittedName>
</protein>
<dbReference type="HOGENOM" id="CLU_066192_44_1_9"/>
<dbReference type="GO" id="GO:0003677">
    <property type="term" value="F:DNA binding"/>
    <property type="evidence" value="ECO:0007669"/>
    <property type="project" value="UniProtKB-KW"/>
</dbReference>
<proteinExistence type="predicted"/>
<evidence type="ECO:0000313" key="3">
    <source>
        <dbReference type="EMBL" id="AAT61993.1"/>
    </source>
</evidence>
<evidence type="ECO:0000259" key="2">
    <source>
        <dbReference type="PROSITE" id="PS50943"/>
    </source>
</evidence>
<accession>Q6HLS7</accession>
<dbReference type="SUPFAM" id="SSF47413">
    <property type="entry name" value="lambda repressor-like DNA-binding domains"/>
    <property type="match status" value="1"/>
</dbReference>
<dbReference type="Proteomes" id="UP000001301">
    <property type="component" value="Chromosome"/>
</dbReference>
<dbReference type="EMBL" id="AE017355">
    <property type="protein sequence ID" value="AAT61993.1"/>
    <property type="molecule type" value="Genomic_DNA"/>
</dbReference>
<dbReference type="InterPro" id="IPR001387">
    <property type="entry name" value="Cro/C1-type_HTH"/>
</dbReference>
<dbReference type="AlphaFoldDB" id="Q6HLS7"/>
<dbReference type="PANTHER" id="PTHR46558:SF4">
    <property type="entry name" value="DNA-BIDING PHAGE PROTEIN"/>
    <property type="match status" value="1"/>
</dbReference>